<keyword evidence="5 7" id="KW-0456">Lyase</keyword>
<sequence>MNDDDSLLDELVGEDEAQHAADEHPAAGRGSRRGKRRAAGRRTPLRTMLPALVVLLALLAVGGGGFLGYRWLTTNVDVASDADATDYPGPGTGEVVIEVKEGDSGGDIARTLQEAGVIKTTAPFSAQFGANPDASKISPGNYRLKKQMSSDEALTALLDPANVAGAKVTIPEGQRMSVILPKLSEATGIPVADFEAAAADYTALGVPENPAKSAEGYLWPGTYVFAEDATAQDVLSEMVARTLSELDKRGVAPQDQYRILTLASIAEKEAKTPEDYGRVVRTIQNRLDGVGEAGGTPMPLQLDSTVAYASGRSSVSTTAEERASDSPYNTYMHAGLPVGPISNPGGETIDAAISPPEGDWLYWVTVNTDTGETKFAATKAEHDANVLEWQQWAQSKG</sequence>
<evidence type="ECO:0000256" key="6">
    <source>
        <dbReference type="ARBA" id="ARBA00023316"/>
    </source>
</evidence>
<name>A0A1X6WTD2_9MICO</name>
<evidence type="ECO:0000256" key="7">
    <source>
        <dbReference type="HAMAP-Rule" id="MF_02065"/>
    </source>
</evidence>
<feature type="transmembrane region" description="Helical" evidence="7">
    <location>
        <begin position="51"/>
        <end position="72"/>
    </location>
</feature>
<dbReference type="Gene3D" id="3.30.1490.480">
    <property type="entry name" value="Endolytic murein transglycosylase"/>
    <property type="match status" value="1"/>
</dbReference>
<reference evidence="9 10" key="1">
    <citation type="submission" date="2017-02" db="EMBL/GenBank/DDBJ databases">
        <authorList>
            <person name="Peterson S.W."/>
        </authorList>
    </citation>
    <scope>NUCLEOTIDE SEQUENCE [LARGE SCALE GENOMIC DNA]</scope>
    <source>
        <strain evidence="9 10">CIP104813</strain>
    </source>
</reference>
<evidence type="ECO:0000256" key="2">
    <source>
        <dbReference type="ARBA" id="ARBA00022692"/>
    </source>
</evidence>
<gene>
    <name evidence="7" type="primary">mltG</name>
    <name evidence="9" type="ORF">FM110_01465</name>
</gene>
<comment type="catalytic activity">
    <reaction evidence="7">
        <text>a peptidoglycan chain = a peptidoglycan chain with N-acetyl-1,6-anhydromuramyl-[peptide] at the reducing end + a peptidoglycan chain with N-acetylglucosamine at the non-reducing end.</text>
        <dbReference type="EC" id="4.2.2.29"/>
    </reaction>
</comment>
<dbReference type="GO" id="GO:0071555">
    <property type="term" value="P:cell wall organization"/>
    <property type="evidence" value="ECO:0007669"/>
    <property type="project" value="UniProtKB-KW"/>
</dbReference>
<dbReference type="PANTHER" id="PTHR30518">
    <property type="entry name" value="ENDOLYTIC MUREIN TRANSGLYCOSYLASE"/>
    <property type="match status" value="1"/>
</dbReference>
<dbReference type="InterPro" id="IPR003770">
    <property type="entry name" value="MLTG-like"/>
</dbReference>
<dbReference type="EMBL" id="FWFG01000013">
    <property type="protein sequence ID" value="SLM88260.1"/>
    <property type="molecule type" value="Genomic_DNA"/>
</dbReference>
<dbReference type="Proteomes" id="UP000195981">
    <property type="component" value="Unassembled WGS sequence"/>
</dbReference>
<dbReference type="RefSeq" id="WP_087101985.1">
    <property type="nucleotide sequence ID" value="NZ_FWFG01000013.1"/>
</dbReference>
<proteinExistence type="inferred from homology"/>
<dbReference type="PANTHER" id="PTHR30518:SF2">
    <property type="entry name" value="ENDOLYTIC MUREIN TRANSGLYCOSYLASE"/>
    <property type="match status" value="1"/>
</dbReference>
<feature type="compositionally biased region" description="Basic residues" evidence="8">
    <location>
        <begin position="30"/>
        <end position="42"/>
    </location>
</feature>
<keyword evidence="2 7" id="KW-0812">Transmembrane</keyword>
<evidence type="ECO:0000256" key="1">
    <source>
        <dbReference type="ARBA" id="ARBA00022475"/>
    </source>
</evidence>
<keyword evidence="3 7" id="KW-1133">Transmembrane helix</keyword>
<evidence type="ECO:0000256" key="5">
    <source>
        <dbReference type="ARBA" id="ARBA00023239"/>
    </source>
</evidence>
<dbReference type="Pfam" id="PF02618">
    <property type="entry name" value="YceG"/>
    <property type="match status" value="1"/>
</dbReference>
<dbReference type="GO" id="GO:0005886">
    <property type="term" value="C:plasma membrane"/>
    <property type="evidence" value="ECO:0007669"/>
    <property type="project" value="UniProtKB-SubCell"/>
</dbReference>
<organism evidence="9 10">
    <name type="scientific">Brachybacterium nesterenkovii</name>
    <dbReference type="NCBI Taxonomy" id="47847"/>
    <lineage>
        <taxon>Bacteria</taxon>
        <taxon>Bacillati</taxon>
        <taxon>Actinomycetota</taxon>
        <taxon>Actinomycetes</taxon>
        <taxon>Micrococcales</taxon>
        <taxon>Dermabacteraceae</taxon>
        <taxon>Brachybacterium</taxon>
    </lineage>
</organism>
<keyword evidence="4 7" id="KW-0472">Membrane</keyword>
<keyword evidence="1 7" id="KW-1003">Cell membrane</keyword>
<keyword evidence="10" id="KW-1185">Reference proteome</keyword>
<comment type="similarity">
    <text evidence="7">Belongs to the transglycosylase MltG family.</text>
</comment>
<dbReference type="EC" id="4.2.2.29" evidence="7"/>
<evidence type="ECO:0000256" key="3">
    <source>
        <dbReference type="ARBA" id="ARBA00022989"/>
    </source>
</evidence>
<dbReference type="NCBIfam" id="TIGR00247">
    <property type="entry name" value="endolytic transglycosylase MltG"/>
    <property type="match status" value="1"/>
</dbReference>
<evidence type="ECO:0000313" key="9">
    <source>
        <dbReference type="EMBL" id="SLM88260.1"/>
    </source>
</evidence>
<evidence type="ECO:0000313" key="10">
    <source>
        <dbReference type="Proteomes" id="UP000195981"/>
    </source>
</evidence>
<feature type="site" description="Important for catalytic activity" evidence="7">
    <location>
        <position position="269"/>
    </location>
</feature>
<dbReference type="AlphaFoldDB" id="A0A1X6WTD2"/>
<comment type="function">
    <text evidence="7">Functions as a peptidoglycan terminase that cleaves nascent peptidoglycan strands endolytically to terminate their elongation.</text>
</comment>
<accession>A0A1X6WTD2</accession>
<feature type="compositionally biased region" description="Acidic residues" evidence="8">
    <location>
        <begin position="1"/>
        <end position="15"/>
    </location>
</feature>
<feature type="compositionally biased region" description="Basic and acidic residues" evidence="8">
    <location>
        <begin position="16"/>
        <end position="26"/>
    </location>
</feature>
<keyword evidence="6 7" id="KW-0961">Cell wall biogenesis/degradation</keyword>
<feature type="region of interest" description="Disordered" evidence="8">
    <location>
        <begin position="1"/>
        <end position="42"/>
    </location>
</feature>
<evidence type="ECO:0000256" key="8">
    <source>
        <dbReference type="SAM" id="MobiDB-lite"/>
    </source>
</evidence>
<dbReference type="GO" id="GO:0008932">
    <property type="term" value="F:lytic endotransglycosylase activity"/>
    <property type="evidence" value="ECO:0007669"/>
    <property type="project" value="UniProtKB-UniRule"/>
</dbReference>
<dbReference type="CDD" id="cd08010">
    <property type="entry name" value="MltG_like"/>
    <property type="match status" value="1"/>
</dbReference>
<protein>
    <recommendedName>
        <fullName evidence="7">Endolytic murein transglycosylase</fullName>
        <ecNumber evidence="7">4.2.2.29</ecNumber>
    </recommendedName>
    <alternativeName>
        <fullName evidence="7">Peptidoglycan lytic transglycosylase</fullName>
    </alternativeName>
    <alternativeName>
        <fullName evidence="7">Peptidoglycan polymerization terminase</fullName>
    </alternativeName>
</protein>
<dbReference type="HAMAP" id="MF_02065">
    <property type="entry name" value="MltG"/>
    <property type="match status" value="1"/>
</dbReference>
<comment type="subcellular location">
    <subcellularLocation>
        <location evidence="7">Cell membrane</location>
        <topology evidence="7">Single-pass membrane protein</topology>
    </subcellularLocation>
</comment>
<dbReference type="OrthoDB" id="9814591at2"/>
<dbReference type="GO" id="GO:0009252">
    <property type="term" value="P:peptidoglycan biosynthetic process"/>
    <property type="evidence" value="ECO:0007669"/>
    <property type="project" value="UniProtKB-UniRule"/>
</dbReference>
<evidence type="ECO:0000256" key="4">
    <source>
        <dbReference type="ARBA" id="ARBA00023136"/>
    </source>
</evidence>